<organism evidence="4 5">
    <name type="scientific">Adoxophyes honmai entomopoxvirus 'L'</name>
    <dbReference type="NCBI Taxonomy" id="1293540"/>
    <lineage>
        <taxon>Viruses</taxon>
        <taxon>Varidnaviria</taxon>
        <taxon>Bamfordvirae</taxon>
        <taxon>Nucleocytoviricota</taxon>
        <taxon>Pokkesviricetes</taxon>
        <taxon>Chitovirales</taxon>
        <taxon>Poxviridae</taxon>
        <taxon>Entomopoxvirinae</taxon>
        <taxon>Betaentomopoxvirus</taxon>
        <taxon>Betaentomopoxvirus ahonmai</taxon>
    </lineage>
</organism>
<name>A0A916KNZ8_9POXV</name>
<dbReference type="EMBL" id="HF679131">
    <property type="protein sequence ID" value="CCU55406.1"/>
    <property type="molecule type" value="Genomic_DNA"/>
</dbReference>
<dbReference type="RefSeq" id="YP_008003908.1">
    <property type="nucleotide sequence ID" value="NC_021247.1"/>
</dbReference>
<proteinExistence type="predicted"/>
<keyword evidence="5" id="KW-1185">Reference proteome</keyword>
<gene>
    <name evidence="4" type="ORF">AHEV_085</name>
</gene>
<reference evidence="4" key="1">
    <citation type="journal article" date="2013" name="J. Virol.">
        <title>New Insights into the Evolution of Entomopoxvirinae from the Complete Genome Sequences of Four Entomopoxviruses Infecting Adoxophyes honmai, Choristoneura biennis, Choristoneura rosaceana, and Mythimna separata.</title>
        <authorList>
            <person name="Theze J."/>
            <person name="Takatsuka J."/>
            <person name="Li Z."/>
            <person name="Gallais J."/>
            <person name="Doucet D."/>
            <person name="Arif B."/>
            <person name="Nakai M."/>
            <person name="Herniou E.A."/>
        </authorList>
    </citation>
    <scope>NUCLEOTIDE SEQUENCE</scope>
    <source>
        <strain evidence="4">Tokyo</strain>
    </source>
</reference>
<accession>A0A916KNZ8</accession>
<keyword evidence="2" id="KW-0067">ATP-binding</keyword>
<evidence type="ECO:0000313" key="5">
    <source>
        <dbReference type="Proteomes" id="UP000792575"/>
    </source>
</evidence>
<protein>
    <submittedName>
        <fullName evidence="4">NTPase, DNA primase</fullName>
    </submittedName>
</protein>
<keyword evidence="1" id="KW-0547">Nucleotide-binding</keyword>
<sequence length="729" mass="86018">MGDTNYIYLQKTLLVSLDLKIRALINNEKINSISKINTSKIYNKILVCKDNDTHLDYEYHEFILDNYHTHFKLFFDIDYSTNYNMDHFKKNFKDFKKIISVELCEIITSNFNISVNNITKDNILDFIKKNICFTVSNNPNKLSLHIFFNKIYVTPKSFTDLKKYIKELKIKVDNILIKNIDLAPFRKNTQLRFIYSKKNDSEYFHYDYNPKIIEIEDLYKYIITHVNFDDDYMIIESKNVTIENVGIIYPHIKYFKGPNFVKKFTTDLKNYQIKVSPETRKHIREKHSAVLDEIMEINLIFNDTICNICKKSAHKNGRILKFTENKILLIKQGNYSNCNILRYSYPQLGGFELADYIKDLNIITKVESDVFVFWKNGKWVKLDSISIFQGLTKYVLDTYKNNMLLHDIEYMSNKFFTECKSRISATLSLKYSDININPYIIQFNNGVYDLSKSKFYYGDDAKKYIRLNYIKIDYIDIENMNDKERSDFDKNYNILINTFNMIIPKNDKNRTVFETNISSVLHYCHKPIITIFYGPTSCGKSTIKALLRQLFFDMFLDLPIEFYQNNISRNAPNAWLGKIEGKCVSFASEGEINKNEKFLAVNIKQYTEPYINGRDLHNSKCVHKNTLTQFIDLNPEPVFNNNDNALIKRIAIIELGHTYFINEKLSRDTVNITSGNRNIVYADPLFDTKIINNEFTLPLFYILKEWSNKYHSISINLLNTPDIFKTEKK</sequence>
<evidence type="ECO:0000259" key="3">
    <source>
        <dbReference type="PROSITE" id="PS51206"/>
    </source>
</evidence>
<dbReference type="InterPro" id="IPR014015">
    <property type="entry name" value="Helicase_SF3_DNA-vir"/>
</dbReference>
<dbReference type="InterPro" id="IPR027417">
    <property type="entry name" value="P-loop_NTPase"/>
</dbReference>
<dbReference type="Gene3D" id="3.40.50.300">
    <property type="entry name" value="P-loop containing nucleotide triphosphate hydrolases"/>
    <property type="match status" value="1"/>
</dbReference>
<dbReference type="GeneID" id="15614014"/>
<dbReference type="KEGG" id="vg:15614014"/>
<dbReference type="InterPro" id="IPR014818">
    <property type="entry name" value="Phage/plasmid_primase_P4_C"/>
</dbReference>
<dbReference type="Proteomes" id="UP000792575">
    <property type="component" value="Genome"/>
</dbReference>
<dbReference type="GO" id="GO:0005524">
    <property type="term" value="F:ATP binding"/>
    <property type="evidence" value="ECO:0007669"/>
    <property type="project" value="UniProtKB-KW"/>
</dbReference>
<dbReference type="SMR" id="A0A916KNZ8"/>
<feature type="domain" description="SF3 helicase" evidence="3">
    <location>
        <begin position="508"/>
        <end position="668"/>
    </location>
</feature>
<dbReference type="PROSITE" id="PS51206">
    <property type="entry name" value="SF3_HELICASE_1"/>
    <property type="match status" value="1"/>
</dbReference>
<evidence type="ECO:0000313" key="4">
    <source>
        <dbReference type="EMBL" id="CCU55406.1"/>
    </source>
</evidence>
<evidence type="ECO:0000256" key="1">
    <source>
        <dbReference type="ARBA" id="ARBA00022741"/>
    </source>
</evidence>
<evidence type="ECO:0000256" key="2">
    <source>
        <dbReference type="ARBA" id="ARBA00022840"/>
    </source>
</evidence>
<dbReference type="Pfam" id="PF08706">
    <property type="entry name" value="D5_N"/>
    <property type="match status" value="1"/>
</dbReference>
<dbReference type="OrthoDB" id="511at10239"/>